<feature type="transmembrane region" description="Helical" evidence="1">
    <location>
        <begin position="144"/>
        <end position="170"/>
    </location>
</feature>
<proteinExistence type="predicted"/>
<dbReference type="Proteomes" id="UP000006069">
    <property type="component" value="Unassembled WGS sequence"/>
</dbReference>
<dbReference type="RefSeq" id="WP_009139277.1">
    <property type="nucleotide sequence ID" value="NZ_JH815198.1"/>
</dbReference>
<dbReference type="InParanoid" id="K0YK45"/>
<dbReference type="AlphaFoldDB" id="K0YK45"/>
<dbReference type="HOGENOM" id="CLU_080365_1_0_11"/>
<keyword evidence="1" id="KW-0472">Membrane</keyword>
<evidence type="ECO:0008006" key="4">
    <source>
        <dbReference type="Google" id="ProtNLM"/>
    </source>
</evidence>
<keyword evidence="1" id="KW-0812">Transmembrane</keyword>
<accession>K0YK45</accession>
<organism evidence="2 3">
    <name type="scientific">Slackia piriformis YIT 12062</name>
    <dbReference type="NCBI Taxonomy" id="742818"/>
    <lineage>
        <taxon>Bacteria</taxon>
        <taxon>Bacillati</taxon>
        <taxon>Actinomycetota</taxon>
        <taxon>Coriobacteriia</taxon>
        <taxon>Eggerthellales</taxon>
        <taxon>Eggerthellaceae</taxon>
        <taxon>Slackia</taxon>
    </lineage>
</organism>
<feature type="transmembrane region" description="Helical" evidence="1">
    <location>
        <begin position="111"/>
        <end position="137"/>
    </location>
</feature>
<dbReference type="EMBL" id="ADMD01000007">
    <property type="protein sequence ID" value="EJZ83558.1"/>
    <property type="molecule type" value="Genomic_DNA"/>
</dbReference>
<dbReference type="eggNOG" id="COG4709">
    <property type="taxonomic scope" value="Bacteria"/>
</dbReference>
<evidence type="ECO:0000256" key="1">
    <source>
        <dbReference type="SAM" id="Phobius"/>
    </source>
</evidence>
<reference evidence="2 3" key="1">
    <citation type="submission" date="2012-08" db="EMBL/GenBank/DDBJ databases">
        <title>The Genome Sequence of Slackia piriformis YIT 12062.</title>
        <authorList>
            <consortium name="The Broad Institute Genome Sequencing Platform"/>
            <person name="Earl A."/>
            <person name="Ward D."/>
            <person name="Feldgarden M."/>
            <person name="Gevers D."/>
            <person name="Morotomi M."/>
            <person name="Walker B."/>
            <person name="Young S.K."/>
            <person name="Zeng Q."/>
            <person name="Gargeya S."/>
            <person name="Fitzgerald M."/>
            <person name="Haas B."/>
            <person name="Abouelleil A."/>
            <person name="Alvarado L."/>
            <person name="Arachchi H.M."/>
            <person name="Berlin A.M."/>
            <person name="Chapman S.B."/>
            <person name="Goldberg J."/>
            <person name="Griggs A."/>
            <person name="Gujja S."/>
            <person name="Hansen M."/>
            <person name="Howarth C."/>
            <person name="Imamovic A."/>
            <person name="Larimer J."/>
            <person name="McCowen C."/>
            <person name="Montmayeur A."/>
            <person name="Murphy C."/>
            <person name="Neiman D."/>
            <person name="Pearson M."/>
            <person name="Priest M."/>
            <person name="Roberts A."/>
            <person name="Saif S."/>
            <person name="Shea T."/>
            <person name="Sisk P."/>
            <person name="Sykes S."/>
            <person name="Wortman J."/>
            <person name="Nusbaum C."/>
            <person name="Birren B."/>
        </authorList>
    </citation>
    <scope>NUCLEOTIDE SEQUENCE [LARGE SCALE GENOMIC DNA]</scope>
    <source>
        <strain evidence="2 3">YIT 12062</strain>
    </source>
</reference>
<dbReference type="PATRIC" id="fig|742818.3.peg.1131"/>
<comment type="caution">
    <text evidence="2">The sequence shown here is derived from an EMBL/GenBank/DDBJ whole genome shotgun (WGS) entry which is preliminary data.</text>
</comment>
<feature type="transmembrane region" description="Helical" evidence="1">
    <location>
        <begin position="80"/>
        <end position="105"/>
    </location>
</feature>
<keyword evidence="1" id="KW-1133">Transmembrane helix</keyword>
<protein>
    <recommendedName>
        <fullName evidence="4">DUF1700 domain-containing protein</fullName>
    </recommendedName>
</protein>
<dbReference type="Pfam" id="PF22564">
    <property type="entry name" value="HAAS"/>
    <property type="match status" value="1"/>
</dbReference>
<name>K0YK45_9ACTN</name>
<evidence type="ECO:0000313" key="3">
    <source>
        <dbReference type="Proteomes" id="UP000006069"/>
    </source>
</evidence>
<gene>
    <name evidence="2" type="ORF">HMPREF9451_01070</name>
</gene>
<evidence type="ECO:0000313" key="2">
    <source>
        <dbReference type="EMBL" id="EJZ83558.1"/>
    </source>
</evidence>
<sequence>MNKKDYLDALAKALDCLSREKRSEILSFYREAIDDRIEEGMSEEEAVCAMGPVELAAESILGELPVVPRAVAKTRRKSPALLWVLAIAGSPLWIPLAFAFLLAVASVYLCTWLAAACIWLVAAVCMFALPFGLYLAWCGVMTGTFAFALAQVGLGCVLGGVGLLVFNAAFSASRALAVLSQKWIRKAVSPFKHYEADNTCAVAA</sequence>
<keyword evidence="3" id="KW-1185">Reference proteome</keyword>